<dbReference type="Proteomes" id="UP000789941">
    <property type="component" value="Unassembled WGS sequence"/>
</dbReference>
<evidence type="ECO:0000313" key="2">
    <source>
        <dbReference type="Proteomes" id="UP000789941"/>
    </source>
</evidence>
<proteinExistence type="predicted"/>
<gene>
    <name evidence="1" type="ORF">LFW2832_00771</name>
</gene>
<evidence type="ECO:0000313" key="1">
    <source>
        <dbReference type="EMBL" id="VVC04157.1"/>
    </source>
</evidence>
<organism evidence="1 2">
    <name type="scientific">Candidatus Bilamarchaeum dharawalense</name>
    <dbReference type="NCBI Taxonomy" id="2885759"/>
    <lineage>
        <taxon>Archaea</taxon>
        <taxon>Candidatus Micrarchaeota</taxon>
        <taxon>Candidatus Micrarchaeia</taxon>
        <taxon>Candidatus Anstonellales</taxon>
        <taxon>Candidatus Bilamarchaeaceae</taxon>
        <taxon>Candidatus Bilamarchaeum</taxon>
    </lineage>
</organism>
<name>A0A5E4LTE1_9ARCH</name>
<reference evidence="1 2" key="1">
    <citation type="submission" date="2019-08" db="EMBL/GenBank/DDBJ databases">
        <authorList>
            <person name="Vazquez-Campos X."/>
        </authorList>
    </citation>
    <scope>NUCLEOTIDE SEQUENCE [LARGE SCALE GENOMIC DNA]</scope>
    <source>
        <strain evidence="1">LFW-283_2</strain>
    </source>
</reference>
<protein>
    <submittedName>
        <fullName evidence="1">Uncharacterized protein</fullName>
    </submittedName>
</protein>
<comment type="caution">
    <text evidence="1">The sequence shown here is derived from an EMBL/GenBank/DDBJ whole genome shotgun (WGS) entry which is preliminary data.</text>
</comment>
<accession>A0A5E4LTE1</accession>
<sequence>MPFGIALCGKMTLEPKSVENEKEFVKIISESANKSKSKNFVLMIDAGLTGNNFVTLYEASESKFPTKINGMEHIPEHLQDREFVKGTLMEFLVVEKKSLGKMISALVGFNVEPQFELGQLEDNDKPNEYGQITEETLIIALTKKGLFFLQKLTVEKIDYVKNVYRKNKLK</sequence>
<dbReference type="EMBL" id="CABMJJ010000009">
    <property type="protein sequence ID" value="VVC04157.1"/>
    <property type="molecule type" value="Genomic_DNA"/>
</dbReference>
<dbReference type="AlphaFoldDB" id="A0A5E4LTE1"/>